<comment type="subcellular location">
    <subcellularLocation>
        <location evidence="13">Cytoplasm</location>
    </subcellularLocation>
</comment>
<dbReference type="PANTHER" id="PTHR11777:SF9">
    <property type="entry name" value="ALANINE--TRNA LIGASE, CYTOPLASMIC"/>
    <property type="match status" value="1"/>
</dbReference>
<keyword evidence="5 13" id="KW-0547">Nucleotide-binding</keyword>
<dbReference type="CDD" id="cd00673">
    <property type="entry name" value="AlaRS_core"/>
    <property type="match status" value="1"/>
</dbReference>
<dbReference type="SUPFAM" id="SSF55681">
    <property type="entry name" value="Class II aaRS and biotin synthetases"/>
    <property type="match status" value="1"/>
</dbReference>
<dbReference type="SUPFAM" id="SSF55186">
    <property type="entry name" value="ThrRS/AlaRS common domain"/>
    <property type="match status" value="1"/>
</dbReference>
<keyword evidence="14" id="KW-0175">Coiled coil</keyword>
<dbReference type="FunFam" id="3.30.980.10:FF:000004">
    <property type="entry name" value="Alanine--tRNA ligase, cytoplasmic"/>
    <property type="match status" value="1"/>
</dbReference>
<sequence length="901" mass="97580">MKSQDITRTWYDYFSAKEHTVVPSASLVSPEPSLLFTIAGMVPFIPYFTGVETPPYPRAVSVQKCIRTEDIEEVGKTARHGTFFQMCGNFSFGDYFKETAIPMAWELLTTPVQGDPDTGLRGYGLDPERLWVTIYEHDDEAFQIWHETVGVPEHRIQRRGPEDNYWTTGQPGPGGPCSEIYYDRGPAYGVEGGPIADENRYVEIWNLVFMQYRLSAVHSKSEFEVAGPLEHKNIDTGLGLERLAMVLQGVENMYETDQVRPVLDRAAQLAGLTYTSTEDPTDPHHGTDVRLRMIADHTRSALMLITDGVRPSNEGGGYILRRLIRRVILAMRLLGVHKPVFGELLSVSRDAMKGVYPEIEQRFEVIHAAAVKEEQAFLRTISAGTARLESAVAAAKSSGAPLAGDDAFALHDTYGFPIDLTLEMAAEAEVSVDQETFRTLMAQQRQRAQADARAKKSGHADTEMYRQLLGDSGTHFTGYTEHTTEARVLGILAGGASQTSAAAGTEVEIVLDATPFYAEAGGQAADTGRITGDGFVIDVYDVQSPIRGLSVHRAKVIEGEVSVGARALGSIDVRRRLDAQKAHTATHIVHAALHDVLGPEAVQAGSFNKEGYLRFDFTHDDALSPGARQELEEISNLSIRDNYPVETKTMALDEAKALGAMMLFGEKYSDEVRVVEVNGPWSRELCGGTHVGSTAEIGTLALLSEGSVGSGNRRVEALVGLDAFKHFAAERTLVNQLTDMLKVPADQVPDRISATLQKLKETERELERLRAEQLRSQAGQLLGQAVDAGGVHVLTHHAGAADSDELRQLTIDLRGRFASEPAVVAIAGEAKARPVVVVGTTEAARAEGLSAGDLVKQACRVLGGGGGGKPDLAQGGGQDPAQIPAALSAVLAAVQNREPAR</sequence>
<dbReference type="EMBL" id="VAWA01000002">
    <property type="protein sequence ID" value="TLP79534.1"/>
    <property type="molecule type" value="Genomic_DNA"/>
</dbReference>
<dbReference type="InterPro" id="IPR018162">
    <property type="entry name" value="Ala-tRNA-ligase_IIc_anticod-bd"/>
</dbReference>
<evidence type="ECO:0000259" key="15">
    <source>
        <dbReference type="PROSITE" id="PS50860"/>
    </source>
</evidence>
<feature type="binding site" evidence="13">
    <location>
        <position position="583"/>
    </location>
    <ligand>
        <name>Zn(2+)</name>
        <dbReference type="ChEBI" id="CHEBI:29105"/>
    </ligand>
</feature>
<dbReference type="SUPFAM" id="SSF50447">
    <property type="entry name" value="Translation proteins"/>
    <property type="match status" value="1"/>
</dbReference>
<gene>
    <name evidence="13 16" type="primary">alaS</name>
    <name evidence="16" type="ORF">FEF27_02805</name>
</gene>
<evidence type="ECO:0000256" key="4">
    <source>
        <dbReference type="ARBA" id="ARBA00022723"/>
    </source>
</evidence>
<dbReference type="GO" id="GO:0004813">
    <property type="term" value="F:alanine-tRNA ligase activity"/>
    <property type="evidence" value="ECO:0007669"/>
    <property type="project" value="UniProtKB-UniRule"/>
</dbReference>
<dbReference type="OrthoDB" id="9803884at2"/>
<evidence type="ECO:0000256" key="5">
    <source>
        <dbReference type="ARBA" id="ARBA00022741"/>
    </source>
</evidence>
<name>A0A5R9AN22_9MICC</name>
<comment type="caution">
    <text evidence="16">The sequence shown here is derived from an EMBL/GenBank/DDBJ whole genome shotgun (WGS) entry which is preliminary data.</text>
</comment>
<accession>A0A5R9AN22</accession>
<comment type="cofactor">
    <cofactor evidence="13">
        <name>Zn(2+)</name>
        <dbReference type="ChEBI" id="CHEBI:29105"/>
    </cofactor>
    <text evidence="13">Binds 1 zinc ion per subunit.</text>
</comment>
<dbReference type="PANTHER" id="PTHR11777">
    <property type="entry name" value="ALANYL-TRNA SYNTHETASE"/>
    <property type="match status" value="1"/>
</dbReference>
<evidence type="ECO:0000256" key="12">
    <source>
        <dbReference type="ARBA" id="ARBA00048300"/>
    </source>
</evidence>
<keyword evidence="6 13" id="KW-0862">Zinc</keyword>
<evidence type="ECO:0000256" key="13">
    <source>
        <dbReference type="HAMAP-Rule" id="MF_00036"/>
    </source>
</evidence>
<dbReference type="InterPro" id="IPR045864">
    <property type="entry name" value="aa-tRNA-synth_II/BPL/LPL"/>
</dbReference>
<dbReference type="Gene3D" id="3.30.930.10">
    <property type="entry name" value="Bira Bifunctional Protein, Domain 2"/>
    <property type="match status" value="1"/>
</dbReference>
<dbReference type="FunFam" id="3.10.310.40:FF:000001">
    <property type="entry name" value="Alanine--tRNA ligase"/>
    <property type="match status" value="1"/>
</dbReference>
<dbReference type="Gene3D" id="3.10.310.40">
    <property type="match status" value="1"/>
</dbReference>
<evidence type="ECO:0000256" key="8">
    <source>
        <dbReference type="ARBA" id="ARBA00022884"/>
    </source>
</evidence>
<evidence type="ECO:0000256" key="6">
    <source>
        <dbReference type="ARBA" id="ARBA00022833"/>
    </source>
</evidence>
<keyword evidence="8 13" id="KW-0694">RNA-binding</keyword>
<dbReference type="Pfam" id="PF07973">
    <property type="entry name" value="tRNA_SAD"/>
    <property type="match status" value="1"/>
</dbReference>
<dbReference type="GO" id="GO:0005829">
    <property type="term" value="C:cytosol"/>
    <property type="evidence" value="ECO:0007669"/>
    <property type="project" value="TreeGrafter"/>
</dbReference>
<keyword evidence="13" id="KW-0963">Cytoplasm</keyword>
<comment type="domain">
    <text evidence="13">Consists of three domains; the N-terminal catalytic domain, the editing domain and the C-terminal C-Ala domain. The editing domain removes incorrectly charged amino acids, while the C-Ala domain, along with tRNA(Ala), serves as a bridge to cooperatively bring together the editing and aminoacylation centers thus stimulating deacylation of misacylated tRNAs.</text>
</comment>
<dbReference type="InterPro" id="IPR012947">
    <property type="entry name" value="tRNA_SAD"/>
</dbReference>
<keyword evidence="10 13" id="KW-0030">Aminoacyl-tRNA synthetase</keyword>
<dbReference type="InterPro" id="IPR050058">
    <property type="entry name" value="Ala-tRNA_ligase"/>
</dbReference>
<evidence type="ECO:0000313" key="16">
    <source>
        <dbReference type="EMBL" id="TLP79534.1"/>
    </source>
</evidence>
<keyword evidence="3 13" id="KW-0436">Ligase</keyword>
<proteinExistence type="inferred from homology"/>
<evidence type="ECO:0000256" key="14">
    <source>
        <dbReference type="SAM" id="Coils"/>
    </source>
</evidence>
<dbReference type="InterPro" id="IPR018164">
    <property type="entry name" value="Ala-tRNA-synth_IIc_N"/>
</dbReference>
<dbReference type="SUPFAM" id="SSF101353">
    <property type="entry name" value="Putative anticodon-binding domain of alanyl-tRNA synthetase (AlaRS)"/>
    <property type="match status" value="1"/>
</dbReference>
<comment type="function">
    <text evidence="11 13">Catalyzes the attachment of alanine to tRNA(Ala) in a two-step reaction: alanine is first activated by ATP to form Ala-AMP and then transferred to the acceptor end of tRNA(Ala). Also edits incorrectly charged Ser-tRNA(Ala) and Gly-tRNA(Ala) via its editing domain.</text>
</comment>
<evidence type="ECO:0000256" key="7">
    <source>
        <dbReference type="ARBA" id="ARBA00022840"/>
    </source>
</evidence>
<dbReference type="Gene3D" id="3.30.54.20">
    <property type="match status" value="1"/>
</dbReference>
<evidence type="ECO:0000256" key="10">
    <source>
        <dbReference type="ARBA" id="ARBA00023146"/>
    </source>
</evidence>
<comment type="catalytic activity">
    <reaction evidence="12 13">
        <text>tRNA(Ala) + L-alanine + ATP = L-alanyl-tRNA(Ala) + AMP + diphosphate</text>
        <dbReference type="Rhea" id="RHEA:12540"/>
        <dbReference type="Rhea" id="RHEA-COMP:9657"/>
        <dbReference type="Rhea" id="RHEA-COMP:9923"/>
        <dbReference type="ChEBI" id="CHEBI:30616"/>
        <dbReference type="ChEBI" id="CHEBI:33019"/>
        <dbReference type="ChEBI" id="CHEBI:57972"/>
        <dbReference type="ChEBI" id="CHEBI:78442"/>
        <dbReference type="ChEBI" id="CHEBI:78497"/>
        <dbReference type="ChEBI" id="CHEBI:456215"/>
        <dbReference type="EC" id="6.1.1.7"/>
    </reaction>
</comment>
<dbReference type="EC" id="6.1.1.7" evidence="13"/>
<dbReference type="InterPro" id="IPR003156">
    <property type="entry name" value="DHHA1_dom"/>
</dbReference>
<dbReference type="Gene3D" id="3.30.980.10">
    <property type="entry name" value="Threonyl-trna Synthetase, Chain A, domain 2"/>
    <property type="match status" value="1"/>
</dbReference>
<evidence type="ECO:0000256" key="3">
    <source>
        <dbReference type="ARBA" id="ARBA00022598"/>
    </source>
</evidence>
<keyword evidence="9 13" id="KW-0648">Protein biosynthesis</keyword>
<dbReference type="InterPro" id="IPR023033">
    <property type="entry name" value="Ala_tRNA_ligase_euk/bac"/>
</dbReference>
<dbReference type="Gene3D" id="6.10.250.550">
    <property type="match status" value="1"/>
</dbReference>
<feature type="binding site" evidence="13">
    <location>
        <position position="690"/>
    </location>
    <ligand>
        <name>Zn(2+)</name>
        <dbReference type="ChEBI" id="CHEBI:29105"/>
    </ligand>
</feature>
<dbReference type="NCBIfam" id="TIGR00344">
    <property type="entry name" value="alaS"/>
    <property type="match status" value="1"/>
</dbReference>
<dbReference type="InterPro" id="IPR002318">
    <property type="entry name" value="Ala-tRNA-lgiase_IIc"/>
</dbReference>
<keyword evidence="4 13" id="KW-0479">Metal-binding</keyword>
<evidence type="ECO:0000256" key="9">
    <source>
        <dbReference type="ARBA" id="ARBA00022917"/>
    </source>
</evidence>
<dbReference type="RefSeq" id="WP_138169295.1">
    <property type="nucleotide sequence ID" value="NZ_VAWA01000002.1"/>
</dbReference>
<reference evidence="16 17" key="1">
    <citation type="submission" date="2019-05" db="EMBL/GenBank/DDBJ databases">
        <title>Nesterenkonia sp. GY239, isolated from the Southern Atlantic Ocean.</title>
        <authorList>
            <person name="Zhang G."/>
        </authorList>
    </citation>
    <scope>NUCLEOTIDE SEQUENCE [LARGE SCALE GENOMIC DNA]</scope>
    <source>
        <strain evidence="16 17">GY239</strain>
    </source>
</reference>
<dbReference type="AlphaFoldDB" id="A0A5R9AN22"/>
<dbReference type="GO" id="GO:0002161">
    <property type="term" value="F:aminoacyl-tRNA deacylase activity"/>
    <property type="evidence" value="ECO:0007669"/>
    <property type="project" value="TreeGrafter"/>
</dbReference>
<dbReference type="InterPro" id="IPR018165">
    <property type="entry name" value="Ala-tRNA-synth_IIc_core"/>
</dbReference>
<keyword evidence="7 13" id="KW-0067">ATP-binding</keyword>
<evidence type="ECO:0000256" key="1">
    <source>
        <dbReference type="ARBA" id="ARBA00008226"/>
    </source>
</evidence>
<keyword evidence="17" id="KW-1185">Reference proteome</keyword>
<feature type="domain" description="Alanyl-transfer RNA synthetases family profile" evidence="15">
    <location>
        <begin position="1"/>
        <end position="729"/>
    </location>
</feature>
<feature type="binding site" evidence="13">
    <location>
        <position position="587"/>
    </location>
    <ligand>
        <name>Zn(2+)</name>
        <dbReference type="ChEBI" id="CHEBI:29105"/>
    </ligand>
</feature>
<dbReference type="GO" id="GO:0006419">
    <property type="term" value="P:alanyl-tRNA aminoacylation"/>
    <property type="evidence" value="ECO:0007669"/>
    <property type="project" value="UniProtKB-UniRule"/>
</dbReference>
<feature type="coiled-coil region" evidence="14">
    <location>
        <begin position="752"/>
        <end position="779"/>
    </location>
</feature>
<dbReference type="GO" id="GO:0008270">
    <property type="term" value="F:zinc ion binding"/>
    <property type="evidence" value="ECO:0007669"/>
    <property type="project" value="UniProtKB-UniRule"/>
</dbReference>
<dbReference type="InterPro" id="IPR009000">
    <property type="entry name" value="Transl_B-barrel_sf"/>
</dbReference>
<dbReference type="PROSITE" id="PS50860">
    <property type="entry name" value="AA_TRNA_LIGASE_II_ALA"/>
    <property type="match status" value="1"/>
</dbReference>
<dbReference type="InterPro" id="IPR018163">
    <property type="entry name" value="Thr/Ala-tRNA-synth_IIc_edit"/>
</dbReference>
<dbReference type="Proteomes" id="UP000306544">
    <property type="component" value="Unassembled WGS sequence"/>
</dbReference>
<dbReference type="HAMAP" id="MF_00036_B">
    <property type="entry name" value="Ala_tRNA_synth_B"/>
    <property type="match status" value="1"/>
</dbReference>
<protein>
    <recommendedName>
        <fullName evidence="13">Alanine--tRNA ligase</fullName>
        <ecNumber evidence="13">6.1.1.7</ecNumber>
    </recommendedName>
    <alternativeName>
        <fullName evidence="13">Alanyl-tRNA synthetase</fullName>
        <shortName evidence="13">AlaRS</shortName>
    </alternativeName>
</protein>
<dbReference type="GO" id="GO:0005524">
    <property type="term" value="F:ATP binding"/>
    <property type="evidence" value="ECO:0007669"/>
    <property type="project" value="UniProtKB-UniRule"/>
</dbReference>
<dbReference type="Pfam" id="PF02272">
    <property type="entry name" value="DHHA1"/>
    <property type="match status" value="1"/>
</dbReference>
<dbReference type="PRINTS" id="PR00980">
    <property type="entry name" value="TRNASYNTHALA"/>
</dbReference>
<dbReference type="SMART" id="SM00863">
    <property type="entry name" value="tRNA_SAD"/>
    <property type="match status" value="1"/>
</dbReference>
<dbReference type="GO" id="GO:0000049">
    <property type="term" value="F:tRNA binding"/>
    <property type="evidence" value="ECO:0007669"/>
    <property type="project" value="UniProtKB-KW"/>
</dbReference>
<dbReference type="FunFam" id="3.30.54.20:FF:000001">
    <property type="entry name" value="Alanine--tRNA ligase"/>
    <property type="match status" value="1"/>
</dbReference>
<evidence type="ECO:0000256" key="2">
    <source>
        <dbReference type="ARBA" id="ARBA00022555"/>
    </source>
</evidence>
<evidence type="ECO:0000256" key="11">
    <source>
        <dbReference type="ARBA" id="ARBA00024779"/>
    </source>
</evidence>
<keyword evidence="2 13" id="KW-0820">tRNA-binding</keyword>
<organism evidence="16 17">
    <name type="scientific">Nesterenkonia sphaerica</name>
    <dbReference type="NCBI Taxonomy" id="1804988"/>
    <lineage>
        <taxon>Bacteria</taxon>
        <taxon>Bacillati</taxon>
        <taxon>Actinomycetota</taxon>
        <taxon>Actinomycetes</taxon>
        <taxon>Micrococcales</taxon>
        <taxon>Micrococcaceae</taxon>
        <taxon>Nesterenkonia</taxon>
    </lineage>
</organism>
<feature type="binding site" evidence="13">
    <location>
        <position position="686"/>
    </location>
    <ligand>
        <name>Zn(2+)</name>
        <dbReference type="ChEBI" id="CHEBI:29105"/>
    </ligand>
</feature>
<comment type="similarity">
    <text evidence="1 13">Belongs to the class-II aminoacyl-tRNA synthetase family.</text>
</comment>
<evidence type="ECO:0000313" key="17">
    <source>
        <dbReference type="Proteomes" id="UP000306544"/>
    </source>
</evidence>
<dbReference type="Pfam" id="PF01411">
    <property type="entry name" value="tRNA-synt_2c"/>
    <property type="match status" value="1"/>
</dbReference>
<dbReference type="Gene3D" id="2.40.30.130">
    <property type="match status" value="1"/>
</dbReference>